<feature type="signal peptide" evidence="1">
    <location>
        <begin position="1"/>
        <end position="18"/>
    </location>
</feature>
<dbReference type="PROSITE" id="PS51257">
    <property type="entry name" value="PROKAR_LIPOPROTEIN"/>
    <property type="match status" value="1"/>
</dbReference>
<keyword evidence="1" id="KW-0732">Signal</keyword>
<sequence>MKGILKFAVPAVLTLSLAGCFDSDSDLPTPVPPPPPPPPPVVDATLRVVHASFDAPAVNVSVNGDVVIENLAYGSSSENFSLPPADYAVAVDAILPGEGNTATVIDVPELPLAEATNYKVFAVGLVADETLAPLVVTSDVAELADGNVRLQVVHAASAAPTVDVHVTAPDAELGAPLTTLAFTEFTEALDVPAGDYRVRITLPGTETVVFDSNTLELAGGTDLVVAAINSEYSGASPVSLIAVTPEGDVLPILDGGSTSSLRVVHNVSDAPAVDIVVNDNFAEPLVSDLAFPDFTGYVSPAPGDYNVKVAVANTETAVIDADVTLDPGAFYTVLAVGSLSDADEFAIEPLVLMDNTRTVATEARVRIIHGSTLAGNVDIYVTADGDISEAMPAFSDVPFKAETGYVPLAAGEYFVTVTPTGTKTAAIETGALMLEANKIYTAIARDGVGLMGVGLTVMDGFVAE</sequence>
<comment type="caution">
    <text evidence="3">The sequence shown here is derived from an EMBL/GenBank/DDBJ whole genome shotgun (WGS) entry which is preliminary data.</text>
</comment>
<organism evidence="3 4">
    <name type="scientific">Arsukibacterium indicum</name>
    <dbReference type="NCBI Taxonomy" id="2848612"/>
    <lineage>
        <taxon>Bacteria</taxon>
        <taxon>Pseudomonadati</taxon>
        <taxon>Pseudomonadota</taxon>
        <taxon>Gammaproteobacteria</taxon>
        <taxon>Chromatiales</taxon>
        <taxon>Chromatiaceae</taxon>
        <taxon>Arsukibacterium</taxon>
    </lineage>
</organism>
<proteinExistence type="predicted"/>
<evidence type="ECO:0000256" key="1">
    <source>
        <dbReference type="SAM" id="SignalP"/>
    </source>
</evidence>
<keyword evidence="4" id="KW-1185">Reference proteome</keyword>
<dbReference type="InterPro" id="IPR025510">
    <property type="entry name" value="DUF4397"/>
</dbReference>
<evidence type="ECO:0000259" key="2">
    <source>
        <dbReference type="Pfam" id="PF14344"/>
    </source>
</evidence>
<protein>
    <submittedName>
        <fullName evidence="3">DUF4397 domain-containing protein</fullName>
    </submittedName>
</protein>
<dbReference type="Pfam" id="PF14344">
    <property type="entry name" value="DUF4397"/>
    <property type="match status" value="3"/>
</dbReference>
<evidence type="ECO:0000313" key="3">
    <source>
        <dbReference type="EMBL" id="MBV2128778.1"/>
    </source>
</evidence>
<feature type="domain" description="DUF4397" evidence="2">
    <location>
        <begin position="44"/>
        <end position="164"/>
    </location>
</feature>
<feature type="domain" description="DUF4397" evidence="2">
    <location>
        <begin position="260"/>
        <end position="380"/>
    </location>
</feature>
<feature type="chain" id="PRO_5046858869" evidence="1">
    <location>
        <begin position="19"/>
        <end position="464"/>
    </location>
</feature>
<reference evidence="3 4" key="1">
    <citation type="submission" date="2021-06" db="EMBL/GenBank/DDBJ databases">
        <title>Rheinheimera indica sp. nov., isolated from deep-sea sediment.</title>
        <authorList>
            <person name="Wang Z."/>
            <person name="Zhang X.-Y."/>
        </authorList>
    </citation>
    <scope>NUCLEOTIDE SEQUENCE [LARGE SCALE GENOMIC DNA]</scope>
    <source>
        <strain evidence="3 4">SM2107</strain>
    </source>
</reference>
<dbReference type="Proteomes" id="UP000704611">
    <property type="component" value="Unassembled WGS sequence"/>
</dbReference>
<gene>
    <name evidence="3" type="ORF">KQY15_06690</name>
</gene>
<accession>A0ABS6MIY7</accession>
<dbReference type="EMBL" id="JAHRID010000002">
    <property type="protein sequence ID" value="MBV2128778.1"/>
    <property type="molecule type" value="Genomic_DNA"/>
</dbReference>
<evidence type="ECO:0000313" key="4">
    <source>
        <dbReference type="Proteomes" id="UP000704611"/>
    </source>
</evidence>
<dbReference type="RefSeq" id="WP_217668409.1">
    <property type="nucleotide sequence ID" value="NZ_JAHRID010000002.1"/>
</dbReference>
<feature type="domain" description="DUF4397" evidence="2">
    <location>
        <begin position="392"/>
        <end position="448"/>
    </location>
</feature>
<name>A0ABS6MIY7_9GAMM</name>